<sequence length="64" mass="6449">MVPESGSVAATVVTAVPFSAMFTVALAPPPLEVMTGASFTLATPMTKLALLLEPSALVASTVML</sequence>
<dbReference type="EMBL" id="JBHRXN010000036">
    <property type="protein sequence ID" value="MFC3533650.1"/>
    <property type="molecule type" value="Genomic_DNA"/>
</dbReference>
<comment type="caution">
    <text evidence="2">The sequence shown here is derived from an EMBL/GenBank/DDBJ whole genome shotgun (WGS) entry which is preliminary data.</text>
</comment>
<gene>
    <name evidence="2" type="ORF">ACFOLG_15875</name>
</gene>
<evidence type="ECO:0000313" key="2">
    <source>
        <dbReference type="EMBL" id="MFC3533650.1"/>
    </source>
</evidence>
<evidence type="ECO:0000313" key="3">
    <source>
        <dbReference type="Proteomes" id="UP001595741"/>
    </source>
</evidence>
<keyword evidence="3" id="KW-1185">Reference proteome</keyword>
<keyword evidence="1" id="KW-0812">Transmembrane</keyword>
<dbReference type="RefSeq" id="WP_386094808.1">
    <property type="nucleotide sequence ID" value="NZ_JBHRXN010000036.1"/>
</dbReference>
<reference evidence="3" key="1">
    <citation type="journal article" date="2019" name="Int. J. Syst. Evol. Microbiol.">
        <title>The Global Catalogue of Microorganisms (GCM) 10K type strain sequencing project: providing services to taxonomists for standard genome sequencing and annotation.</title>
        <authorList>
            <consortium name="The Broad Institute Genomics Platform"/>
            <consortium name="The Broad Institute Genome Sequencing Center for Infectious Disease"/>
            <person name="Wu L."/>
            <person name="Ma J."/>
        </authorList>
    </citation>
    <scope>NUCLEOTIDE SEQUENCE [LARGE SCALE GENOMIC DNA]</scope>
    <source>
        <strain evidence="3">KCTC 42742</strain>
    </source>
</reference>
<keyword evidence="1" id="KW-0472">Membrane</keyword>
<feature type="transmembrane region" description="Helical" evidence="1">
    <location>
        <begin position="6"/>
        <end position="27"/>
    </location>
</feature>
<keyword evidence="1" id="KW-1133">Transmembrane helix</keyword>
<protein>
    <submittedName>
        <fullName evidence="2">Uncharacterized protein</fullName>
    </submittedName>
</protein>
<proteinExistence type="predicted"/>
<organism evidence="2 3">
    <name type="scientific">Vogesella facilis</name>
    <dbReference type="NCBI Taxonomy" id="1655232"/>
    <lineage>
        <taxon>Bacteria</taxon>
        <taxon>Pseudomonadati</taxon>
        <taxon>Pseudomonadota</taxon>
        <taxon>Betaproteobacteria</taxon>
        <taxon>Neisseriales</taxon>
        <taxon>Chromobacteriaceae</taxon>
        <taxon>Vogesella</taxon>
    </lineage>
</organism>
<dbReference type="Proteomes" id="UP001595741">
    <property type="component" value="Unassembled WGS sequence"/>
</dbReference>
<accession>A0ABV7RLY3</accession>
<evidence type="ECO:0000256" key="1">
    <source>
        <dbReference type="SAM" id="Phobius"/>
    </source>
</evidence>
<name>A0ABV7RLY3_9NEIS</name>